<sequence>MSKELGGMDFRDLPLFNNAFLAKQCWRLIHFSSTLAARVLKACYFPESTILLTACSGSNSYLWKSFVWGLELLEARFRWRIGDDSSVLIYRDR</sequence>
<evidence type="ECO:0000313" key="1">
    <source>
        <dbReference type="EMBL" id="KAK2662719.1"/>
    </source>
</evidence>
<proteinExistence type="predicted"/>
<evidence type="ECO:0000313" key="2">
    <source>
        <dbReference type="Proteomes" id="UP001280121"/>
    </source>
</evidence>
<accession>A0AAD9XNB3</accession>
<keyword evidence="2" id="KW-1185">Reference proteome</keyword>
<dbReference type="EMBL" id="JANJYI010000001">
    <property type="protein sequence ID" value="KAK2662719.1"/>
    <property type="molecule type" value="Genomic_DNA"/>
</dbReference>
<comment type="caution">
    <text evidence="1">The sequence shown here is derived from an EMBL/GenBank/DDBJ whole genome shotgun (WGS) entry which is preliminary data.</text>
</comment>
<organism evidence="1 2">
    <name type="scientific">Dipteronia dyeriana</name>
    <dbReference type="NCBI Taxonomy" id="168575"/>
    <lineage>
        <taxon>Eukaryota</taxon>
        <taxon>Viridiplantae</taxon>
        <taxon>Streptophyta</taxon>
        <taxon>Embryophyta</taxon>
        <taxon>Tracheophyta</taxon>
        <taxon>Spermatophyta</taxon>
        <taxon>Magnoliopsida</taxon>
        <taxon>eudicotyledons</taxon>
        <taxon>Gunneridae</taxon>
        <taxon>Pentapetalae</taxon>
        <taxon>rosids</taxon>
        <taxon>malvids</taxon>
        <taxon>Sapindales</taxon>
        <taxon>Sapindaceae</taxon>
        <taxon>Hippocastanoideae</taxon>
        <taxon>Acereae</taxon>
        <taxon>Dipteronia</taxon>
    </lineage>
</organism>
<reference evidence="1" key="1">
    <citation type="journal article" date="2023" name="Plant J.">
        <title>Genome sequences and population genomics provide insights into the demographic history, inbreeding, and mutation load of two 'living fossil' tree species of Dipteronia.</title>
        <authorList>
            <person name="Feng Y."/>
            <person name="Comes H.P."/>
            <person name="Chen J."/>
            <person name="Zhu S."/>
            <person name="Lu R."/>
            <person name="Zhang X."/>
            <person name="Li P."/>
            <person name="Qiu J."/>
            <person name="Olsen K.M."/>
            <person name="Qiu Y."/>
        </authorList>
    </citation>
    <scope>NUCLEOTIDE SEQUENCE</scope>
    <source>
        <strain evidence="1">KIB01</strain>
    </source>
</reference>
<gene>
    <name evidence="1" type="ORF">Ddye_001293</name>
</gene>
<protein>
    <recommendedName>
        <fullName evidence="3">Reverse transcriptase zinc-binding domain-containing protein</fullName>
    </recommendedName>
</protein>
<dbReference type="Proteomes" id="UP001280121">
    <property type="component" value="Unassembled WGS sequence"/>
</dbReference>
<dbReference type="AlphaFoldDB" id="A0AAD9XNB3"/>
<name>A0AAD9XNB3_9ROSI</name>
<evidence type="ECO:0008006" key="3">
    <source>
        <dbReference type="Google" id="ProtNLM"/>
    </source>
</evidence>